<accession>A0ABT7J888</accession>
<proteinExistence type="predicted"/>
<evidence type="ECO:0000313" key="2">
    <source>
        <dbReference type="Proteomes" id="UP001241926"/>
    </source>
</evidence>
<dbReference type="RefSeq" id="WP_250748545.1">
    <property type="nucleotide sequence ID" value="NZ_JASJUS010000041.1"/>
</dbReference>
<dbReference type="EMBL" id="JASJUS010000041">
    <property type="protein sequence ID" value="MDL2081081.1"/>
    <property type="molecule type" value="Genomic_DNA"/>
</dbReference>
<protein>
    <submittedName>
        <fullName evidence="1">SMI1/KNR4 family protein</fullName>
    </submittedName>
</protein>
<reference evidence="1 2" key="1">
    <citation type="submission" date="2023-05" db="EMBL/GenBank/DDBJ databases">
        <title>Streptomyces fuscus sp. nov., a brown-black pigment producing actinomyces isolated from dry sand of Sea duck farm.</title>
        <authorList>
            <person name="Xie J."/>
            <person name="Shen N."/>
        </authorList>
    </citation>
    <scope>NUCLEOTIDE SEQUENCE [LARGE SCALE GENOMIC DNA]</scope>
    <source>
        <strain evidence="1 2">GXMU-J15</strain>
    </source>
</reference>
<name>A0ABT7J888_9ACTN</name>
<sequence length="227" mass="24700">MTFDMQRALAEAPRDRGVAWRFVREFAAYWGRPLRAGDGFGVEEVGAAGRRLGVGLPAALCEAYVLFGRRRDLTGNHDTFLTPEELYVADGTLVYRVANQDRACWGVPVADLGDADPATVRRPDTSPVARWEPHEPSLSVALLAMVMSEVLMLEDGLSDHAESPDAVPELERLYDELPAVGQDFRWFSGPDALVRVAGGGAWIDVRGRTPEALDAVREAVPGPWAGG</sequence>
<evidence type="ECO:0000313" key="1">
    <source>
        <dbReference type="EMBL" id="MDL2081081.1"/>
    </source>
</evidence>
<comment type="caution">
    <text evidence="1">The sequence shown here is derived from an EMBL/GenBank/DDBJ whole genome shotgun (WGS) entry which is preliminary data.</text>
</comment>
<gene>
    <name evidence="1" type="ORF">QNN03_32020</name>
</gene>
<keyword evidence="2" id="KW-1185">Reference proteome</keyword>
<dbReference type="Proteomes" id="UP001241926">
    <property type="component" value="Unassembled WGS sequence"/>
</dbReference>
<organism evidence="1 2">
    <name type="scientific">Streptomyces fuscus</name>
    <dbReference type="NCBI Taxonomy" id="3048495"/>
    <lineage>
        <taxon>Bacteria</taxon>
        <taxon>Bacillati</taxon>
        <taxon>Actinomycetota</taxon>
        <taxon>Actinomycetes</taxon>
        <taxon>Kitasatosporales</taxon>
        <taxon>Streptomycetaceae</taxon>
        <taxon>Streptomyces</taxon>
    </lineage>
</organism>